<keyword evidence="4" id="KW-0862">Zinc</keyword>
<dbReference type="GO" id="GO:0005634">
    <property type="term" value="C:nucleus"/>
    <property type="evidence" value="ECO:0007669"/>
    <property type="project" value="UniProtKB-SubCell"/>
</dbReference>
<sequence>MDDLTYSDDYISDNLSHNDSTFNALTQNDSNTDIFLQNNSGVEINNTFKTKDHWIEVIHNNKKSWRCLHCQNKVYSCNTSRTYLKNYTLSCSSNFVDDNHNRPMSRDDMDDSIVDLVIGTGISFNVIDSPLFHRMARKLYRVTHSYKIPHSTTVSRHLSGNIFDKRLEFVKEALAKTSSKISFTYDGWYSTVHKCHYMVVTVSWISTDWEIVNIILNFQESEQTAIDIKSAVSRIIQSELPNNNIISIGCMCHILNLIIKAGLARISELHKKIHKIMKYLANPLASEEEELIELKSVCQLLKLFEAATLVLSKDKSNSISDALTLMKRKFDKYWNKIIDQVIIAHVLDPRYKMEHLKTTLIEIGEYSELAAEQFVNNIRQIIIQYGANYTNTNIQSSSVEVVGVDHNNSLSDTSFPKRCMLKRPSYNINTVGYELILYKREPPEEIRSNDENNRLSC</sequence>
<dbReference type="PANTHER" id="PTHR46481:SF10">
    <property type="entry name" value="ZINC FINGER BED DOMAIN-CONTAINING PROTEIN 39"/>
    <property type="match status" value="1"/>
</dbReference>
<protein>
    <submittedName>
        <fullName evidence="8">23031_t:CDS:1</fullName>
    </submittedName>
</protein>
<keyword evidence="2" id="KW-0479">Metal-binding</keyword>
<evidence type="ECO:0000313" key="8">
    <source>
        <dbReference type="EMBL" id="CAG8748562.1"/>
    </source>
</evidence>
<organism evidence="8 9">
    <name type="scientific">Dentiscutata erythropus</name>
    <dbReference type="NCBI Taxonomy" id="1348616"/>
    <lineage>
        <taxon>Eukaryota</taxon>
        <taxon>Fungi</taxon>
        <taxon>Fungi incertae sedis</taxon>
        <taxon>Mucoromycota</taxon>
        <taxon>Glomeromycotina</taxon>
        <taxon>Glomeromycetes</taxon>
        <taxon>Diversisporales</taxon>
        <taxon>Gigasporaceae</taxon>
        <taxon>Dentiscutata</taxon>
    </lineage>
</organism>
<dbReference type="Proteomes" id="UP000789405">
    <property type="component" value="Unassembled WGS sequence"/>
</dbReference>
<evidence type="ECO:0000256" key="6">
    <source>
        <dbReference type="ARBA" id="ARBA00023242"/>
    </source>
</evidence>
<dbReference type="InterPro" id="IPR012337">
    <property type="entry name" value="RNaseH-like_sf"/>
</dbReference>
<dbReference type="InterPro" id="IPR025525">
    <property type="entry name" value="hAT-like_transposase_RNase-H"/>
</dbReference>
<dbReference type="EMBL" id="CAJVPY010014823">
    <property type="protein sequence ID" value="CAG8748562.1"/>
    <property type="molecule type" value="Genomic_DNA"/>
</dbReference>
<evidence type="ECO:0000256" key="2">
    <source>
        <dbReference type="ARBA" id="ARBA00022723"/>
    </source>
</evidence>
<dbReference type="PANTHER" id="PTHR46481">
    <property type="entry name" value="ZINC FINGER BED DOMAIN-CONTAINING PROTEIN 4"/>
    <property type="match status" value="1"/>
</dbReference>
<gene>
    <name evidence="8" type="ORF">DERYTH_LOCUS16669</name>
</gene>
<evidence type="ECO:0000313" key="9">
    <source>
        <dbReference type="Proteomes" id="UP000789405"/>
    </source>
</evidence>
<feature type="domain" description="hAT-like transposase RNase-H fold" evidence="7">
    <location>
        <begin position="312"/>
        <end position="385"/>
    </location>
</feature>
<dbReference type="AlphaFoldDB" id="A0A9N9NPC2"/>
<keyword evidence="9" id="KW-1185">Reference proteome</keyword>
<dbReference type="GO" id="GO:0008270">
    <property type="term" value="F:zinc ion binding"/>
    <property type="evidence" value="ECO:0007669"/>
    <property type="project" value="UniProtKB-KW"/>
</dbReference>
<evidence type="ECO:0000259" key="7">
    <source>
        <dbReference type="Pfam" id="PF14372"/>
    </source>
</evidence>
<keyword evidence="6" id="KW-0539">Nucleus</keyword>
<dbReference type="GO" id="GO:0003677">
    <property type="term" value="F:DNA binding"/>
    <property type="evidence" value="ECO:0007669"/>
    <property type="project" value="UniProtKB-KW"/>
</dbReference>
<evidence type="ECO:0000256" key="3">
    <source>
        <dbReference type="ARBA" id="ARBA00022771"/>
    </source>
</evidence>
<comment type="caution">
    <text evidence="8">The sequence shown here is derived from an EMBL/GenBank/DDBJ whole genome shotgun (WGS) entry which is preliminary data.</text>
</comment>
<dbReference type="Pfam" id="PF14372">
    <property type="entry name" value="hAT-like_RNase-H"/>
    <property type="match status" value="1"/>
</dbReference>
<name>A0A9N9NPC2_9GLOM</name>
<dbReference type="InterPro" id="IPR052035">
    <property type="entry name" value="ZnF_BED_domain_contain"/>
</dbReference>
<keyword evidence="5" id="KW-0238">DNA-binding</keyword>
<evidence type="ECO:0000256" key="5">
    <source>
        <dbReference type="ARBA" id="ARBA00023125"/>
    </source>
</evidence>
<evidence type="ECO:0000256" key="4">
    <source>
        <dbReference type="ARBA" id="ARBA00022833"/>
    </source>
</evidence>
<dbReference type="OrthoDB" id="2800877at2759"/>
<keyword evidence="3" id="KW-0863">Zinc-finger</keyword>
<proteinExistence type="predicted"/>
<dbReference type="SUPFAM" id="SSF53098">
    <property type="entry name" value="Ribonuclease H-like"/>
    <property type="match status" value="1"/>
</dbReference>
<evidence type="ECO:0000256" key="1">
    <source>
        <dbReference type="ARBA" id="ARBA00004123"/>
    </source>
</evidence>
<accession>A0A9N9NPC2</accession>
<reference evidence="8" key="1">
    <citation type="submission" date="2021-06" db="EMBL/GenBank/DDBJ databases">
        <authorList>
            <person name="Kallberg Y."/>
            <person name="Tangrot J."/>
            <person name="Rosling A."/>
        </authorList>
    </citation>
    <scope>NUCLEOTIDE SEQUENCE</scope>
    <source>
        <strain evidence="8">MA453B</strain>
    </source>
</reference>
<comment type="subcellular location">
    <subcellularLocation>
        <location evidence="1">Nucleus</location>
    </subcellularLocation>
</comment>